<dbReference type="SUPFAM" id="SSF53474">
    <property type="entry name" value="alpha/beta-Hydrolases"/>
    <property type="match status" value="1"/>
</dbReference>
<feature type="transmembrane region" description="Helical" evidence="1">
    <location>
        <begin position="75"/>
        <end position="96"/>
    </location>
</feature>
<dbReference type="GO" id="GO:0012505">
    <property type="term" value="C:endomembrane system"/>
    <property type="evidence" value="ECO:0007669"/>
    <property type="project" value="TreeGrafter"/>
</dbReference>
<dbReference type="GO" id="GO:0047372">
    <property type="term" value="F:monoacylglycerol lipase activity"/>
    <property type="evidence" value="ECO:0007669"/>
    <property type="project" value="TreeGrafter"/>
</dbReference>
<dbReference type="InterPro" id="IPR054518">
    <property type="entry name" value="ABHD16_N"/>
</dbReference>
<keyword evidence="1" id="KW-0812">Transmembrane</keyword>
<keyword evidence="1" id="KW-0472">Membrane</keyword>
<dbReference type="Gene3D" id="3.40.50.1820">
    <property type="entry name" value="alpha/beta hydrolase"/>
    <property type="match status" value="1"/>
</dbReference>
<dbReference type="PANTHER" id="PTHR12277">
    <property type="entry name" value="ALPHA/BETA HYDROLASE DOMAIN-CONTAINING PROTEIN"/>
    <property type="match status" value="1"/>
</dbReference>
<sequence length="526" mass="59514">MSIKAFWKCMFSPKLFKVYTGRNNEGLYEAGHLESWGDQVITSLYIMGNVAMYSSPVLTYLLFRKGYFVSEGLVTLTKFGVGIIIVLVTSYCLRSYGRMTTPVYLEFQRVLEEAQKSLNRTTKQRLAQYDFEFKAWPVEFQWSDVEGEGDKRRSGDVPGRRSTDKGVFYAPCTILSYLAAHTFGIRLIYPGAIAALSFMMSPVLLQGRMKLVEKDEGERYKLKTRDNNEIDAMFVDRRRKGGNGSMLVICSEGNAGFYEIGIMTTPLKCNYSVLGWNHPGFAGSTGMPYPEQEQNAVDIVIQFAIGRLGFQPENIILFGWSIGGYVTSWAANTYPDIKAVMIDASFDDLLPLAIPRMPAALEPLVRRTIRYYVNLDVAAQLCQYPGPVRLFRRTEDEVICLIPGVLRTNRGNHLLAQLLRYRYPNLFCNESEDALFLWLEKAGSHQASVFNKYDVNEVICKSTVTAFMERQEAPMFPSSFGATMDHSQKCQMLLYIASTYLTDFASTHCTPLPPNLFFVPQLISTT</sequence>
<feature type="domain" description="AB hydrolase-1" evidence="2">
    <location>
        <begin position="255"/>
        <end position="391"/>
    </location>
</feature>
<protein>
    <submittedName>
        <fullName evidence="4">Uncharacterized protein</fullName>
    </submittedName>
</protein>
<feature type="transmembrane region" description="Helical" evidence="1">
    <location>
        <begin position="187"/>
        <end position="205"/>
    </location>
</feature>
<dbReference type="GO" id="GO:0052651">
    <property type="term" value="P:monoacylglycerol catabolic process"/>
    <property type="evidence" value="ECO:0007669"/>
    <property type="project" value="TreeGrafter"/>
</dbReference>
<dbReference type="EMBL" id="GECZ01012087">
    <property type="protein sequence ID" value="JAS57682.1"/>
    <property type="molecule type" value="Transcribed_RNA"/>
</dbReference>
<proteinExistence type="predicted"/>
<evidence type="ECO:0000259" key="3">
    <source>
        <dbReference type="Pfam" id="PF22990"/>
    </source>
</evidence>
<organism evidence="4">
    <name type="scientific">Cuerna arida</name>
    <dbReference type="NCBI Taxonomy" id="1464854"/>
    <lineage>
        <taxon>Eukaryota</taxon>
        <taxon>Metazoa</taxon>
        <taxon>Ecdysozoa</taxon>
        <taxon>Arthropoda</taxon>
        <taxon>Hexapoda</taxon>
        <taxon>Insecta</taxon>
        <taxon>Pterygota</taxon>
        <taxon>Neoptera</taxon>
        <taxon>Paraneoptera</taxon>
        <taxon>Hemiptera</taxon>
        <taxon>Auchenorrhyncha</taxon>
        <taxon>Membracoidea</taxon>
        <taxon>Cicadellidae</taxon>
        <taxon>Cicadellinae</taxon>
        <taxon>Proconiini</taxon>
        <taxon>Cuerna</taxon>
    </lineage>
</organism>
<dbReference type="InterPro" id="IPR000073">
    <property type="entry name" value="AB_hydrolase_1"/>
</dbReference>
<dbReference type="PANTHER" id="PTHR12277:SF72">
    <property type="entry name" value="BAT5L PROTEIN"/>
    <property type="match status" value="1"/>
</dbReference>
<dbReference type="InterPro" id="IPR029058">
    <property type="entry name" value="AB_hydrolase_fold"/>
</dbReference>
<reference evidence="4" key="1">
    <citation type="submission" date="2015-11" db="EMBL/GenBank/DDBJ databases">
        <title>De novo transcriptome assembly of four potential Pierce s Disease insect vectors from Arizona vineyards.</title>
        <authorList>
            <person name="Tassone E.E."/>
        </authorList>
    </citation>
    <scope>NUCLEOTIDE SEQUENCE</scope>
</reference>
<dbReference type="GO" id="GO:0004620">
    <property type="term" value="F:phospholipase activity"/>
    <property type="evidence" value="ECO:0007669"/>
    <property type="project" value="TreeGrafter"/>
</dbReference>
<evidence type="ECO:0000259" key="2">
    <source>
        <dbReference type="Pfam" id="PF00561"/>
    </source>
</evidence>
<name>A0A1B6G5I4_9HEMI</name>
<dbReference type="AlphaFoldDB" id="A0A1B6G5I4"/>
<feature type="domain" description="Phosphatidylserine Lipase ABHD16 N-terminal" evidence="3">
    <location>
        <begin position="5"/>
        <end position="132"/>
    </location>
</feature>
<feature type="transmembrane region" description="Helical" evidence="1">
    <location>
        <begin position="44"/>
        <end position="63"/>
    </location>
</feature>
<dbReference type="GO" id="GO:0006660">
    <property type="term" value="P:phosphatidylserine catabolic process"/>
    <property type="evidence" value="ECO:0007669"/>
    <property type="project" value="TreeGrafter"/>
</dbReference>
<dbReference type="Pfam" id="PF22990">
    <property type="entry name" value="ABHD16_N"/>
    <property type="match status" value="1"/>
</dbReference>
<dbReference type="Pfam" id="PF00561">
    <property type="entry name" value="Abhydrolase_1"/>
    <property type="match status" value="1"/>
</dbReference>
<evidence type="ECO:0000256" key="1">
    <source>
        <dbReference type="SAM" id="Phobius"/>
    </source>
</evidence>
<evidence type="ECO:0000313" key="4">
    <source>
        <dbReference type="EMBL" id="JAS57682.1"/>
    </source>
</evidence>
<keyword evidence="1" id="KW-1133">Transmembrane helix</keyword>
<gene>
    <name evidence="4" type="ORF">g.28138</name>
</gene>
<accession>A0A1B6G5I4</accession>